<evidence type="ECO:0000313" key="3">
    <source>
        <dbReference type="EMBL" id="CAE7519587.1"/>
    </source>
</evidence>
<keyword evidence="4" id="KW-1185">Reference proteome</keyword>
<feature type="transmembrane region" description="Helical" evidence="1">
    <location>
        <begin position="367"/>
        <end position="390"/>
    </location>
</feature>
<dbReference type="EMBL" id="CAJNDS010002543">
    <property type="protein sequence ID" value="CAE7519587.1"/>
    <property type="molecule type" value="Genomic_DNA"/>
</dbReference>
<evidence type="ECO:0000313" key="4">
    <source>
        <dbReference type="Proteomes" id="UP000604046"/>
    </source>
</evidence>
<keyword evidence="1" id="KW-0812">Transmembrane</keyword>
<dbReference type="OrthoDB" id="423128at2759"/>
<proteinExistence type="predicted"/>
<dbReference type="Proteomes" id="UP000604046">
    <property type="component" value="Unassembled WGS sequence"/>
</dbReference>
<name>A0A812TBN3_9DINO</name>
<dbReference type="Gene3D" id="1.20.58.390">
    <property type="entry name" value="Neurotransmitter-gated ion-channel transmembrane domain"/>
    <property type="match status" value="1"/>
</dbReference>
<feature type="chain" id="PRO_5032870566" evidence="2">
    <location>
        <begin position="27"/>
        <end position="424"/>
    </location>
</feature>
<feature type="transmembrane region" description="Helical" evidence="1">
    <location>
        <begin position="335"/>
        <end position="355"/>
    </location>
</feature>
<organism evidence="3 4">
    <name type="scientific">Symbiodinium natans</name>
    <dbReference type="NCBI Taxonomy" id="878477"/>
    <lineage>
        <taxon>Eukaryota</taxon>
        <taxon>Sar</taxon>
        <taxon>Alveolata</taxon>
        <taxon>Dinophyceae</taxon>
        <taxon>Suessiales</taxon>
        <taxon>Symbiodiniaceae</taxon>
        <taxon>Symbiodinium</taxon>
    </lineage>
</organism>
<evidence type="ECO:0000256" key="1">
    <source>
        <dbReference type="SAM" id="Phobius"/>
    </source>
</evidence>
<evidence type="ECO:0000256" key="2">
    <source>
        <dbReference type="SAM" id="SignalP"/>
    </source>
</evidence>
<keyword evidence="1" id="KW-1133">Transmembrane helix</keyword>
<comment type="caution">
    <text evidence="3">The sequence shown here is derived from an EMBL/GenBank/DDBJ whole genome shotgun (WGS) entry which is preliminary data.</text>
</comment>
<feature type="signal peptide" evidence="2">
    <location>
        <begin position="1"/>
        <end position="26"/>
    </location>
</feature>
<keyword evidence="1" id="KW-0472">Membrane</keyword>
<feature type="transmembrane region" description="Helical" evidence="1">
    <location>
        <begin position="243"/>
        <end position="262"/>
    </location>
</feature>
<dbReference type="InterPro" id="IPR038050">
    <property type="entry name" value="Neuro_actylchol_rec"/>
</dbReference>
<dbReference type="AlphaFoldDB" id="A0A812TBN3"/>
<reference evidence="3" key="1">
    <citation type="submission" date="2021-02" db="EMBL/GenBank/DDBJ databases">
        <authorList>
            <person name="Dougan E. K."/>
            <person name="Rhodes N."/>
            <person name="Thang M."/>
            <person name="Chan C."/>
        </authorList>
    </citation>
    <scope>NUCLEOTIDE SEQUENCE</scope>
</reference>
<sequence>MARLLASSRNGHKALAVLLCFWPALGQFSDEVVEDLAGRRLATADLPEGLRLKEALNQSLDLTIFPTWDLFLGFSDRHKTIQGKMTVLLLYYAETLRFVSNPQLIVSVDNFGDGNRYLQGTIQLADSSGRDAFTTSNIYVGDFSQSNFDHLCFPFDDKTVRFDISIQKPGNYIFDLRLSCPPPLLAENQTVDGKQIVTKCTFPATGPSLGFDWGSFVCQAVDTKLVQCSMTGVREWMSILKGYLWPSFTFSAMGFISFTLSVKMAMPRVGTTMLALISLTNLRNALMEMLPVSGETSWLEEYFLIAMTFMLLNLCGHAISFYLDGIGKTDLQQMINKINLFGMVSVSLVTISSRLHVRDCPHVSRAFSTVLLTLTCLLLIVVFVAITWIYRDSFRHVGQILHEFSQRNTRVVPVYKDATEEDDD</sequence>
<accession>A0A812TBN3</accession>
<keyword evidence="2" id="KW-0732">Signal</keyword>
<feature type="transmembrane region" description="Helical" evidence="1">
    <location>
        <begin position="269"/>
        <end position="290"/>
    </location>
</feature>
<gene>
    <name evidence="3" type="ORF">SNAT2548_LOCUS29079</name>
</gene>
<feature type="transmembrane region" description="Helical" evidence="1">
    <location>
        <begin position="302"/>
        <end position="323"/>
    </location>
</feature>
<protein>
    <submittedName>
        <fullName evidence="3">Uncharacterized protein</fullName>
    </submittedName>
</protein>